<evidence type="ECO:0000313" key="2">
    <source>
        <dbReference type="Proteomes" id="UP000602759"/>
    </source>
</evidence>
<dbReference type="RefSeq" id="WP_190994982.1">
    <property type="nucleotide sequence ID" value="NZ_JACOIK010000010.1"/>
</dbReference>
<protein>
    <recommendedName>
        <fullName evidence="3">VWFA domain-containing protein</fullName>
    </recommendedName>
</protein>
<name>A0ABR7YRV8_9SPHI</name>
<sequence>MMKRSLFIILVLGFVVPGWGQTSDVSHFYVAYDISGSVGSIDRNNNLQQSLFRLLDIDAKILEQPKSNYEKAISFSLYPFGDGSKTPMVYDAFEKERDQQIAILDLKKHTDKNRSEMYSDLLQTLTMINNAVSDAPVNTGVFIFTDGSFSNKDIKDIDKFDRYKKEVDVALLNLKRKLGSDKVFIIQTSQKLPHFQFSDHVKTPKSITDSVAYSDRYFWIDARQNLNNEKYAAHLDQFFQQALSIIATNPDLPLKNEREVAVTLQEIWSVDTRILADYIEKNPIIIAGSNETDLDPINKLTDLKALLSKPVWNKSEISQIQKHLSDFVITNKEKTKDDAVELNTIKQQLYDAALVAEIHHIETDNDGGSVDTARQESPIKEPLSLAVAYSPAAPTVIAETVREAKGWQNLE</sequence>
<evidence type="ECO:0008006" key="3">
    <source>
        <dbReference type="Google" id="ProtNLM"/>
    </source>
</evidence>
<dbReference type="Proteomes" id="UP000602759">
    <property type="component" value="Unassembled WGS sequence"/>
</dbReference>
<keyword evidence="2" id="KW-1185">Reference proteome</keyword>
<dbReference type="EMBL" id="JACOIK010000010">
    <property type="protein sequence ID" value="MBD1434050.1"/>
    <property type="molecule type" value="Genomic_DNA"/>
</dbReference>
<comment type="caution">
    <text evidence="1">The sequence shown here is derived from an EMBL/GenBank/DDBJ whole genome shotgun (WGS) entry which is preliminary data.</text>
</comment>
<organism evidence="1 2">
    <name type="scientific">Sphingobacterium micropteri</name>
    <dbReference type="NCBI Taxonomy" id="2763501"/>
    <lineage>
        <taxon>Bacteria</taxon>
        <taxon>Pseudomonadati</taxon>
        <taxon>Bacteroidota</taxon>
        <taxon>Sphingobacteriia</taxon>
        <taxon>Sphingobacteriales</taxon>
        <taxon>Sphingobacteriaceae</taxon>
        <taxon>Sphingobacterium</taxon>
    </lineage>
</organism>
<evidence type="ECO:0000313" key="1">
    <source>
        <dbReference type="EMBL" id="MBD1434050.1"/>
    </source>
</evidence>
<gene>
    <name evidence="1" type="ORF">H8B06_14530</name>
</gene>
<proteinExistence type="predicted"/>
<accession>A0ABR7YRV8</accession>
<reference evidence="1 2" key="1">
    <citation type="submission" date="2020-08" db="EMBL/GenBank/DDBJ databases">
        <title>Sphingobacterium sp. DN00404 isolated from aquaculture water.</title>
        <authorList>
            <person name="Zhang M."/>
        </authorList>
    </citation>
    <scope>NUCLEOTIDE SEQUENCE [LARGE SCALE GENOMIC DNA]</scope>
    <source>
        <strain evidence="1 2">DN00404</strain>
    </source>
</reference>